<comment type="caution">
    <text evidence="1">The sequence shown here is derived from an EMBL/GenBank/DDBJ whole genome shotgun (WGS) entry which is preliminary data.</text>
</comment>
<accession>A0ACB7P631</accession>
<keyword evidence="2" id="KW-1185">Reference proteome</keyword>
<evidence type="ECO:0000313" key="2">
    <source>
        <dbReference type="Proteomes" id="UP000724584"/>
    </source>
</evidence>
<name>A0ACB7P631_9PEZI</name>
<protein>
    <submittedName>
        <fullName evidence="1">Uncharacterized protein</fullName>
    </submittedName>
</protein>
<evidence type="ECO:0000313" key="1">
    <source>
        <dbReference type="EMBL" id="KAH6631360.1"/>
    </source>
</evidence>
<dbReference type="EMBL" id="JAGIZQ010000004">
    <property type="protein sequence ID" value="KAH6631360.1"/>
    <property type="molecule type" value="Genomic_DNA"/>
</dbReference>
<reference evidence="1 2" key="1">
    <citation type="journal article" date="2021" name="Nat. Commun.">
        <title>Genetic determinants of endophytism in the Arabidopsis root mycobiome.</title>
        <authorList>
            <person name="Mesny F."/>
            <person name="Miyauchi S."/>
            <person name="Thiergart T."/>
            <person name="Pickel B."/>
            <person name="Atanasova L."/>
            <person name="Karlsson M."/>
            <person name="Huettel B."/>
            <person name="Barry K.W."/>
            <person name="Haridas S."/>
            <person name="Chen C."/>
            <person name="Bauer D."/>
            <person name="Andreopoulos W."/>
            <person name="Pangilinan J."/>
            <person name="LaButti K."/>
            <person name="Riley R."/>
            <person name="Lipzen A."/>
            <person name="Clum A."/>
            <person name="Drula E."/>
            <person name="Henrissat B."/>
            <person name="Kohler A."/>
            <person name="Grigoriev I.V."/>
            <person name="Martin F.M."/>
            <person name="Hacquard S."/>
        </authorList>
    </citation>
    <scope>NUCLEOTIDE SEQUENCE [LARGE SCALE GENOMIC DNA]</scope>
    <source>
        <strain evidence="1 2">MPI-SDFR-AT-0079</strain>
    </source>
</reference>
<dbReference type="Proteomes" id="UP000724584">
    <property type="component" value="Unassembled WGS sequence"/>
</dbReference>
<organism evidence="1 2">
    <name type="scientific">Chaetomium tenue</name>
    <dbReference type="NCBI Taxonomy" id="1854479"/>
    <lineage>
        <taxon>Eukaryota</taxon>
        <taxon>Fungi</taxon>
        <taxon>Dikarya</taxon>
        <taxon>Ascomycota</taxon>
        <taxon>Pezizomycotina</taxon>
        <taxon>Sordariomycetes</taxon>
        <taxon>Sordariomycetidae</taxon>
        <taxon>Sordariales</taxon>
        <taxon>Chaetomiaceae</taxon>
        <taxon>Chaetomium</taxon>
    </lineage>
</organism>
<gene>
    <name evidence="1" type="ORF">F5144DRAFT_215720</name>
</gene>
<proteinExistence type="predicted"/>
<sequence>MSNLSIMGTSKTKPSMQELYASPEDWDTQRETITRLYLHEKRSLQEVMEYMAVNHFFFATVKMFRTRIRKWGIDKNNKAAEVAYMLKLKKQRDISGKKSAFLIRNRPVDWEDIERYLARTPDFWAKHGCATLDVSKSAHEITCTTPPPESPRMLPVSVPQKLDAANELRVHEEVLRFFRDYTEGSFEQGLWQLSPDHKRYFGRGGADASARLNIWYDKLRNVADWPGQDADAVRLVNYLLDDLPQLIKDQDFTVFPALMRCCFYLSVRRPELGRVVVQFVARLCAVMLGEKHPMTLAWIRIKSLPKADYLLVLQGTAKIRLDQLESRQSDEVDDESTITALREYLLVLRLGGAAAAPEIDRVTCQAKEQVSKSNKGLAASHCRLLLGTATSYITCRRVKEAEEVLDLVGAHLPTSSAQDSQSQRVLPTYLFIMGFLRYVTGRMDEAVNYFMQTYYALEKARGANSSAVADILLALVDLPGLLQKPEEIAHWRSKLTQVQAEMLARAQRGVKQTASELSEVWDGPLDTDVNTGVW</sequence>